<dbReference type="PIRSF" id="PIRSF004966">
    <property type="entry name" value="UCP004966"/>
    <property type="match status" value="1"/>
</dbReference>
<dbReference type="SUPFAM" id="SSF52016">
    <property type="entry name" value="LeuD/IlvD-like"/>
    <property type="match status" value="1"/>
</dbReference>
<evidence type="ECO:0000256" key="2">
    <source>
        <dbReference type="ARBA" id="ARBA00023229"/>
    </source>
</evidence>
<keyword evidence="10" id="KW-1185">Reference proteome</keyword>
<dbReference type="AlphaFoldDB" id="A0A133U645"/>
<feature type="domain" description="Phosphomevalonate dehydratase small subunit-like" evidence="8">
    <location>
        <begin position="40"/>
        <end position="115"/>
    </location>
</feature>
<dbReference type="GO" id="GO:0016829">
    <property type="term" value="F:lyase activity"/>
    <property type="evidence" value="ECO:0007669"/>
    <property type="project" value="UniProtKB-KW"/>
</dbReference>
<sequence>MVKDTVLKGNALTSGIAEGEAIITKQPINFLATYMHGFLIDQPSGKVEDPKHELYGEKIGGKILIFPHNVGSLTCGVVLLEAIKRRVSPKAIINVKTEAALLTGAIFSDLFFDLNMPIVDGFDWNSLEKIKKGDRVKVDANEGEISF</sequence>
<evidence type="ECO:0000256" key="3">
    <source>
        <dbReference type="ARBA" id="ARBA00023239"/>
    </source>
</evidence>
<dbReference type="Proteomes" id="UP000070589">
    <property type="component" value="Unassembled WGS sequence"/>
</dbReference>
<dbReference type="EMBL" id="LHXL01000028">
    <property type="protein sequence ID" value="KXA89638.1"/>
    <property type="molecule type" value="Genomic_DNA"/>
</dbReference>
<evidence type="ECO:0000256" key="1">
    <source>
        <dbReference type="ARBA" id="ARBA00005092"/>
    </source>
</evidence>
<dbReference type="GO" id="GO:0008299">
    <property type="term" value="P:isoprenoid biosynthetic process"/>
    <property type="evidence" value="ECO:0007669"/>
    <property type="project" value="UniProtKB-KW"/>
</dbReference>
<dbReference type="PANTHER" id="PTHR36577:SF3">
    <property type="entry name" value="DUF521 DOMAIN PROTEIN (AFU_ORTHOLOGUE AFUA_6G00490)"/>
    <property type="match status" value="1"/>
</dbReference>
<dbReference type="PANTHER" id="PTHR36577">
    <property type="entry name" value="DUF521 DOMAIN PROTEIN (AFU_ORTHOLOGUE AFUA_6G00490)"/>
    <property type="match status" value="1"/>
</dbReference>
<name>A0A133U645_9EURY</name>
<dbReference type="EC" id="4.2.1.182" evidence="7"/>
<evidence type="ECO:0000313" key="10">
    <source>
        <dbReference type="Proteomes" id="UP000070589"/>
    </source>
</evidence>
<dbReference type="InterPro" id="IPR002840">
    <property type="entry name" value="PMDh-S-like_dom"/>
</dbReference>
<keyword evidence="2" id="KW-0414">Isoprene biosynthesis</keyword>
<reference evidence="9 10" key="1">
    <citation type="journal article" date="2016" name="Sci. Rep.">
        <title>Metabolic traits of an uncultured archaeal lineage -MSBL1- from brine pools of the Red Sea.</title>
        <authorList>
            <person name="Mwirichia R."/>
            <person name="Alam I."/>
            <person name="Rashid M."/>
            <person name="Vinu M."/>
            <person name="Ba-Alawi W."/>
            <person name="Anthony Kamau A."/>
            <person name="Kamanda Ngugi D."/>
            <person name="Goker M."/>
            <person name="Klenk H.P."/>
            <person name="Bajic V."/>
            <person name="Stingl U."/>
        </authorList>
    </citation>
    <scope>NUCLEOTIDE SEQUENCE [LARGE SCALE GENOMIC DNA]</scope>
    <source>
        <strain evidence="9">SCGC-AAA259D14</strain>
    </source>
</reference>
<accession>A0A133U645</accession>
<dbReference type="Pfam" id="PF01989">
    <property type="entry name" value="AcnX_swivel_put"/>
    <property type="match status" value="1"/>
</dbReference>
<evidence type="ECO:0000256" key="4">
    <source>
        <dbReference type="ARBA" id="ARBA00045120"/>
    </source>
</evidence>
<evidence type="ECO:0000256" key="5">
    <source>
        <dbReference type="ARBA" id="ARBA00045299"/>
    </source>
</evidence>
<comment type="catalytic activity">
    <reaction evidence="4">
        <text>(R)-5-phosphomevalonate = (2E)-3-methyl-5-phosphooxypent-2-enoate + H2O</text>
        <dbReference type="Rhea" id="RHEA:78975"/>
        <dbReference type="ChEBI" id="CHEBI:15377"/>
        <dbReference type="ChEBI" id="CHEBI:58146"/>
        <dbReference type="ChEBI" id="CHEBI:229665"/>
        <dbReference type="EC" id="4.2.1.182"/>
    </reaction>
    <physiologicalReaction direction="left-to-right" evidence="4">
        <dbReference type="Rhea" id="RHEA:78976"/>
    </physiologicalReaction>
</comment>
<keyword evidence="3" id="KW-0456">Lyase</keyword>
<evidence type="ECO:0000256" key="7">
    <source>
        <dbReference type="ARBA" id="ARBA00047176"/>
    </source>
</evidence>
<comment type="function">
    <text evidence="5">Component of a hydro-lyase that catalyzes the dehydration of mevalonate 5-phosphate (MVA5P) to form trans-anhydromevalonate 5-phosphate (tAHMP). Involved in the archaeal mevalonate (MVA) pathway, which provides fundamental precursors for isoprenoid biosynthesis, such as isopentenyl diphosphate (IPP) and dimethylallyl diphosphate (DMAPP).</text>
</comment>
<organism evidence="9 10">
    <name type="scientific">candidate division MSBL1 archaeon SCGC-AAA259D14</name>
    <dbReference type="NCBI Taxonomy" id="1698261"/>
    <lineage>
        <taxon>Archaea</taxon>
        <taxon>Methanobacteriati</taxon>
        <taxon>Methanobacteriota</taxon>
        <taxon>candidate division MSBL1</taxon>
    </lineage>
</organism>
<protein>
    <recommendedName>
        <fullName evidence="7">phosphomevalonate dehydratase</fullName>
        <ecNumber evidence="7">4.2.1.182</ecNumber>
    </recommendedName>
</protein>
<evidence type="ECO:0000313" key="9">
    <source>
        <dbReference type="EMBL" id="KXA89638.1"/>
    </source>
</evidence>
<evidence type="ECO:0000256" key="6">
    <source>
        <dbReference type="ARBA" id="ARBA00046520"/>
    </source>
</evidence>
<comment type="caution">
    <text evidence="9">The sequence shown here is derived from an EMBL/GenBank/DDBJ whole genome shotgun (WGS) entry which is preliminary data.</text>
</comment>
<evidence type="ECO:0000259" key="8">
    <source>
        <dbReference type="Pfam" id="PF01989"/>
    </source>
</evidence>
<comment type="subunit">
    <text evidence="6">Heterodimer composed of a large subunit (PMDh-L) and a small subunit (PMDh-S).</text>
</comment>
<comment type="pathway">
    <text evidence="1">Isoprenoid biosynthesis; isopentenyl diphosphate biosynthesis via mevalonate pathway.</text>
</comment>
<gene>
    <name evidence="9" type="ORF">AKJ62_02670</name>
</gene>
<dbReference type="InterPro" id="IPR012016">
    <property type="entry name" value="PMDh-S-like"/>
</dbReference>
<proteinExistence type="predicted"/>
<dbReference type="Gene3D" id="3.50.30.10">
    <property type="entry name" value="Phosphohistidine domain"/>
    <property type="match status" value="1"/>
</dbReference>